<keyword evidence="2" id="KW-1185">Reference proteome</keyword>
<dbReference type="Proteomes" id="UP001165121">
    <property type="component" value="Unassembled WGS sequence"/>
</dbReference>
<dbReference type="AlphaFoldDB" id="A0A9W6XNS1"/>
<name>A0A9W6XNS1_9STRA</name>
<dbReference type="GO" id="GO:0006357">
    <property type="term" value="P:regulation of transcription by RNA polymerase II"/>
    <property type="evidence" value="ECO:0007669"/>
    <property type="project" value="TreeGrafter"/>
</dbReference>
<dbReference type="PANTHER" id="PTHR46169">
    <property type="entry name" value="DNA REPLICATION-RELATED ELEMENT FACTOR, ISOFORM A"/>
    <property type="match status" value="1"/>
</dbReference>
<protein>
    <submittedName>
        <fullName evidence="1">Unnamed protein product</fullName>
    </submittedName>
</protein>
<proteinExistence type="predicted"/>
<dbReference type="InterPro" id="IPR012337">
    <property type="entry name" value="RNaseH-like_sf"/>
</dbReference>
<dbReference type="OrthoDB" id="129632at2759"/>
<sequence>MANHIVALAAHYRMLVKKDIQSFCIYYSLTSDIWTGRDGKNYISLTIHYLTDRFESRNWTLEVRVFPGIHDGPAIVMALNEMMETWLLINTYCTRLLRDGGSNMVISATRLELPGMSCVAHSLHLGVTGILISKKKWNKSIIPPAWETQVASENVKPILEHHEDEQLSNEERQDMAALRDLAVDKMDKFLNTSILSLEHDDLDSACKVVPQFRTLSTYFRKPPKG</sequence>
<comment type="caution">
    <text evidence="1">The sequence shown here is derived from an EMBL/GenBank/DDBJ whole genome shotgun (WGS) entry which is preliminary data.</text>
</comment>
<evidence type="ECO:0000313" key="2">
    <source>
        <dbReference type="Proteomes" id="UP001165121"/>
    </source>
</evidence>
<evidence type="ECO:0000313" key="1">
    <source>
        <dbReference type="EMBL" id="GMF42486.1"/>
    </source>
</evidence>
<accession>A0A9W6XNS1</accession>
<dbReference type="GO" id="GO:0005634">
    <property type="term" value="C:nucleus"/>
    <property type="evidence" value="ECO:0007669"/>
    <property type="project" value="TreeGrafter"/>
</dbReference>
<dbReference type="SUPFAM" id="SSF53098">
    <property type="entry name" value="Ribonuclease H-like"/>
    <property type="match status" value="1"/>
</dbReference>
<dbReference type="EMBL" id="BSXT01001449">
    <property type="protein sequence ID" value="GMF42486.1"/>
    <property type="molecule type" value="Genomic_DNA"/>
</dbReference>
<reference evidence="1" key="1">
    <citation type="submission" date="2023-04" db="EMBL/GenBank/DDBJ databases">
        <title>Phytophthora fragariaefolia NBRC 109709.</title>
        <authorList>
            <person name="Ichikawa N."/>
            <person name="Sato H."/>
            <person name="Tonouchi N."/>
        </authorList>
    </citation>
    <scope>NUCLEOTIDE SEQUENCE</scope>
    <source>
        <strain evidence="1">NBRC 109709</strain>
    </source>
</reference>
<dbReference type="InterPro" id="IPR052717">
    <property type="entry name" value="Vacuolar_transposase_reg"/>
</dbReference>
<gene>
    <name evidence="1" type="ORF">Pfra01_001392700</name>
</gene>
<organism evidence="1 2">
    <name type="scientific">Phytophthora fragariaefolia</name>
    <dbReference type="NCBI Taxonomy" id="1490495"/>
    <lineage>
        <taxon>Eukaryota</taxon>
        <taxon>Sar</taxon>
        <taxon>Stramenopiles</taxon>
        <taxon>Oomycota</taxon>
        <taxon>Peronosporomycetes</taxon>
        <taxon>Peronosporales</taxon>
        <taxon>Peronosporaceae</taxon>
        <taxon>Phytophthora</taxon>
    </lineage>
</organism>
<dbReference type="PANTHER" id="PTHR46169:SF29">
    <property type="entry name" value="DNA REPLICATION-RELATED ELEMENT FACTOR, ISOFORM A"/>
    <property type="match status" value="1"/>
</dbReference>